<dbReference type="Gene3D" id="3.60.15.10">
    <property type="entry name" value="Ribonuclease Z/Hydroxyacylglutathione hydrolase-like"/>
    <property type="match status" value="1"/>
</dbReference>
<dbReference type="PANTHER" id="PTHR30619:SF1">
    <property type="entry name" value="RECOMBINATION PROTEIN 2"/>
    <property type="match status" value="1"/>
</dbReference>
<dbReference type="SMART" id="SM00849">
    <property type="entry name" value="Lactamase_B"/>
    <property type="match status" value="1"/>
</dbReference>
<feature type="transmembrane region" description="Helical" evidence="7">
    <location>
        <begin position="338"/>
        <end position="355"/>
    </location>
</feature>
<feature type="transmembrane region" description="Helical" evidence="7">
    <location>
        <begin position="492"/>
        <end position="514"/>
    </location>
</feature>
<evidence type="ECO:0000313" key="10">
    <source>
        <dbReference type="Proteomes" id="UP000464597"/>
    </source>
</evidence>
<sequence length="995" mass="101925">MIRAQDLRLLPLALSAWAAAAVTGLLPVTAVLGGGVLLCTVAWSVCLVAVLALGLLRRRRVAVVLAGIAVALGGAALAVTSVVVTAPERHPPELRAAAESRTAHAVLVRVETSARPLVTGGVWFDATALQLGDQPMSAPVRVFLAEPGGRLPVGSEVVLRARAEEPGVVGESTLLTASAVLERRPPVGVAAVAEVLRSGFLARTAVLGGDVAGLLPGLATGDTSALSSDLEDDMRTASLTHLTAVSGANCAVVVAAGWLVAALLGAGRRLRTVSALTVLAAFVVLVTPEPSVVRAAVMASVVLLARLGRRSGAAVPALLASVVLLMLVDPAIAGRLGFVLSVLATGGLLLAAEPIADRLGDVLPRPLALVVAVPLAAQLACQPAVLLIDPSIPVYGVLANLLAEPAAPVATGLGLIGCLLAPWWPGGADVAIRLAAVPAWWIASIARAVATWPSPRIAWLPGLGGMLALTVLTVLAVLLVTRSRRLARARQVAAIVLAGALVVGGVSSVATPLLRSEAVPSDWRVAMCDIGQGDAVLVRGDAGVVLVDTGPLPERLDACLDLLGVDRLALLLLTHYDLDHVGGLAAVVGRVDEALVGPVADEGDTRDRADLVSGGAAVREAARGDSGSVGSLRWRVVWPERGTTLRGNEASVTLRIDIAADETGGPLSLAMLGDLGAEEQGRLARLDPGRVDVVKVAHHGSADQSPALYDALGARIGLVSVGADNTYGHPTPSLLALLAERGTRALRTDLEGTVLLSSRSEGVVVWTSGAAAPVAALDEQGGGVTPVLGRGSPVAGEDGAARTRSAGVLRRSGQPGAADRSRTSPTAWIRDRRGVTRRRSRRDSEGTTRTPEGSTRRLDLSGHVRPRGTPPVPGRGAPPAAVVDRRLRGRAGRNGDRRLLRFPQVPTEVPGEAATARSVLTARPLLAPPAGVPALVESRVTEGRRHGRQSPGARQGGPLEGGDPAARVEPDATGSDRADHRSRAVPRRPGTAVPP</sequence>
<feature type="transmembrane region" description="Helical" evidence="7">
    <location>
        <begin position="239"/>
        <end position="263"/>
    </location>
</feature>
<comment type="subcellular location">
    <subcellularLocation>
        <location evidence="1">Cell membrane</location>
        <topology evidence="1">Multi-pass membrane protein</topology>
    </subcellularLocation>
</comment>
<dbReference type="SUPFAM" id="SSF56281">
    <property type="entry name" value="Metallo-hydrolase/oxidoreductase"/>
    <property type="match status" value="1"/>
</dbReference>
<feature type="transmembrane region" description="Helical" evidence="7">
    <location>
        <begin position="31"/>
        <end position="56"/>
    </location>
</feature>
<evidence type="ECO:0000256" key="6">
    <source>
        <dbReference type="SAM" id="MobiDB-lite"/>
    </source>
</evidence>
<feature type="transmembrane region" description="Helical" evidence="7">
    <location>
        <begin position="431"/>
        <end position="452"/>
    </location>
</feature>
<reference evidence="10" key="1">
    <citation type="submission" date="2019-12" db="EMBL/GenBank/DDBJ databases">
        <title>Complete and draft genome sequences of new strains and members of some known species of the genus Rathayibacter isolated from plants.</title>
        <authorList>
            <person name="Tarlachkov S.V."/>
            <person name="Starodumova I.P."/>
            <person name="Dorofeeva L.V."/>
            <person name="Prisyazhnaya N.V."/>
            <person name="Leyn S."/>
            <person name="Zlamal J."/>
            <person name="Elan M."/>
            <person name="Osterman A.L."/>
            <person name="Nadler S."/>
            <person name="Subbotin S.A."/>
            <person name="Evtushenko L.I."/>
        </authorList>
    </citation>
    <scope>NUCLEOTIDE SEQUENCE [LARGE SCALE GENOMIC DNA]</scope>
    <source>
        <strain evidence="10">VKM Ac-2802</strain>
    </source>
</reference>
<dbReference type="InterPro" id="IPR001279">
    <property type="entry name" value="Metallo-B-lactamas"/>
</dbReference>
<dbReference type="InterPro" id="IPR036866">
    <property type="entry name" value="RibonucZ/Hydroxyglut_hydro"/>
</dbReference>
<feature type="domain" description="Metallo-beta-lactamase" evidence="8">
    <location>
        <begin position="532"/>
        <end position="724"/>
    </location>
</feature>
<dbReference type="EMBL" id="CP047180">
    <property type="protein sequence ID" value="QHC63289.1"/>
    <property type="molecule type" value="Genomic_DNA"/>
</dbReference>
<dbReference type="CDD" id="cd07731">
    <property type="entry name" value="ComA-like_MBL-fold"/>
    <property type="match status" value="1"/>
</dbReference>
<evidence type="ECO:0000259" key="8">
    <source>
        <dbReference type="SMART" id="SM00849"/>
    </source>
</evidence>
<feature type="transmembrane region" description="Helical" evidence="7">
    <location>
        <begin position="63"/>
        <end position="84"/>
    </location>
</feature>
<proteinExistence type="predicted"/>
<dbReference type="InterPro" id="IPR052159">
    <property type="entry name" value="Competence_DNA_uptake"/>
</dbReference>
<feature type="compositionally biased region" description="Basic and acidic residues" evidence="6">
    <location>
        <begin position="966"/>
        <end position="982"/>
    </location>
</feature>
<evidence type="ECO:0000256" key="3">
    <source>
        <dbReference type="ARBA" id="ARBA00022692"/>
    </source>
</evidence>
<evidence type="ECO:0000256" key="7">
    <source>
        <dbReference type="SAM" id="Phobius"/>
    </source>
</evidence>
<feature type="transmembrane region" description="Helical" evidence="7">
    <location>
        <begin position="406"/>
        <end position="424"/>
    </location>
</feature>
<dbReference type="RefSeq" id="WP_159423087.1">
    <property type="nucleotide sequence ID" value="NZ_CP047180.1"/>
</dbReference>
<keyword evidence="2" id="KW-1003">Cell membrane</keyword>
<dbReference type="Proteomes" id="UP000464597">
    <property type="component" value="Chromosome"/>
</dbReference>
<evidence type="ECO:0000256" key="4">
    <source>
        <dbReference type="ARBA" id="ARBA00022989"/>
    </source>
</evidence>
<evidence type="ECO:0000256" key="2">
    <source>
        <dbReference type="ARBA" id="ARBA00022475"/>
    </source>
</evidence>
<dbReference type="InterPro" id="IPR004477">
    <property type="entry name" value="ComEC_N"/>
</dbReference>
<protein>
    <submittedName>
        <fullName evidence="9">MBL fold metallo-hydrolase</fullName>
    </submittedName>
</protein>
<feature type="region of interest" description="Disordered" evidence="6">
    <location>
        <begin position="941"/>
        <end position="995"/>
    </location>
</feature>
<keyword evidence="4 7" id="KW-1133">Transmembrane helix</keyword>
<dbReference type="InterPro" id="IPR035681">
    <property type="entry name" value="ComA-like_MBL"/>
</dbReference>
<feature type="transmembrane region" description="Helical" evidence="7">
    <location>
        <begin position="458"/>
        <end position="480"/>
    </location>
</feature>
<dbReference type="Pfam" id="PF00753">
    <property type="entry name" value="Lactamase_B"/>
    <property type="match status" value="1"/>
</dbReference>
<keyword evidence="3 7" id="KW-0812">Transmembrane</keyword>
<gene>
    <name evidence="9" type="ORF">GSU69_11770</name>
</gene>
<name>A0ABX6H0I4_9MICO</name>
<feature type="transmembrane region" description="Helical" evidence="7">
    <location>
        <begin position="367"/>
        <end position="386"/>
    </location>
</feature>
<dbReference type="NCBIfam" id="TIGR00360">
    <property type="entry name" value="ComEC_N-term"/>
    <property type="match status" value="1"/>
</dbReference>
<dbReference type="PANTHER" id="PTHR30619">
    <property type="entry name" value="DNA INTERNALIZATION/COMPETENCE PROTEIN COMEC/REC2"/>
    <property type="match status" value="1"/>
</dbReference>
<evidence type="ECO:0000313" key="9">
    <source>
        <dbReference type="EMBL" id="QHC63289.1"/>
    </source>
</evidence>
<organism evidence="9 10">
    <name type="scientific">Rathayibacter festucae</name>
    <dbReference type="NCBI Taxonomy" id="110937"/>
    <lineage>
        <taxon>Bacteria</taxon>
        <taxon>Bacillati</taxon>
        <taxon>Actinomycetota</taxon>
        <taxon>Actinomycetes</taxon>
        <taxon>Micrococcales</taxon>
        <taxon>Microbacteriaceae</taxon>
        <taxon>Rathayibacter</taxon>
    </lineage>
</organism>
<dbReference type="Pfam" id="PF03772">
    <property type="entry name" value="Competence"/>
    <property type="match status" value="1"/>
</dbReference>
<keyword evidence="10" id="KW-1185">Reference proteome</keyword>
<evidence type="ECO:0000256" key="5">
    <source>
        <dbReference type="ARBA" id="ARBA00023136"/>
    </source>
</evidence>
<accession>A0ABX6H0I4</accession>
<keyword evidence="5 7" id="KW-0472">Membrane</keyword>
<feature type="region of interest" description="Disordered" evidence="6">
    <location>
        <begin position="780"/>
        <end position="913"/>
    </location>
</feature>
<evidence type="ECO:0000256" key="1">
    <source>
        <dbReference type="ARBA" id="ARBA00004651"/>
    </source>
</evidence>